<name>A0A1W0WSD8_HYPEX</name>
<comment type="similarity">
    <text evidence="2">Belongs to the complex I LYR family.</text>
</comment>
<evidence type="ECO:0000256" key="3">
    <source>
        <dbReference type="ARBA" id="ARBA00011790"/>
    </source>
</evidence>
<dbReference type="EMBL" id="MTYJ01000053">
    <property type="protein sequence ID" value="OQV18063.1"/>
    <property type="molecule type" value="Genomic_DNA"/>
</dbReference>
<keyword evidence="6" id="KW-0679">Respiratory chain</keyword>
<keyword evidence="9" id="KW-0496">Mitochondrion</keyword>
<evidence type="ECO:0000259" key="14">
    <source>
        <dbReference type="Pfam" id="PF05347"/>
    </source>
</evidence>
<evidence type="ECO:0000313" key="15">
    <source>
        <dbReference type="EMBL" id="OQV18063.1"/>
    </source>
</evidence>
<dbReference type="AlphaFoldDB" id="A0A1W0WSD8"/>
<evidence type="ECO:0000256" key="1">
    <source>
        <dbReference type="ARBA" id="ARBA00004443"/>
    </source>
</evidence>
<evidence type="ECO:0000256" key="12">
    <source>
        <dbReference type="ARBA" id="ARBA00032352"/>
    </source>
</evidence>
<organism evidence="15 16">
    <name type="scientific">Hypsibius exemplaris</name>
    <name type="common">Freshwater tardigrade</name>
    <dbReference type="NCBI Taxonomy" id="2072580"/>
    <lineage>
        <taxon>Eukaryota</taxon>
        <taxon>Metazoa</taxon>
        <taxon>Ecdysozoa</taxon>
        <taxon>Tardigrada</taxon>
        <taxon>Eutardigrada</taxon>
        <taxon>Parachela</taxon>
        <taxon>Hypsibioidea</taxon>
        <taxon>Hypsibiidae</taxon>
        <taxon>Hypsibius</taxon>
    </lineage>
</organism>
<feature type="domain" description="Complex 1 LYR protein" evidence="14">
    <location>
        <begin position="37"/>
        <end position="97"/>
    </location>
</feature>
<dbReference type="PANTHER" id="PTHR12964">
    <property type="entry name" value="NADH-UBIQUINONE OXIDOREDUCTASE B14 SUBUNIT"/>
    <property type="match status" value="1"/>
</dbReference>
<dbReference type="GO" id="GO:0005743">
    <property type="term" value="C:mitochondrial inner membrane"/>
    <property type="evidence" value="ECO:0007669"/>
    <property type="project" value="UniProtKB-SubCell"/>
</dbReference>
<evidence type="ECO:0000256" key="6">
    <source>
        <dbReference type="ARBA" id="ARBA00022660"/>
    </source>
</evidence>
<keyword evidence="10" id="KW-0472">Membrane</keyword>
<evidence type="ECO:0000256" key="7">
    <source>
        <dbReference type="ARBA" id="ARBA00022792"/>
    </source>
</evidence>
<keyword evidence="7" id="KW-0999">Mitochondrion inner membrane</keyword>
<dbReference type="Pfam" id="PF05347">
    <property type="entry name" value="Complex1_LYR"/>
    <property type="match status" value="1"/>
</dbReference>
<evidence type="ECO:0000256" key="5">
    <source>
        <dbReference type="ARBA" id="ARBA00022448"/>
    </source>
</evidence>
<evidence type="ECO:0000256" key="8">
    <source>
        <dbReference type="ARBA" id="ARBA00022982"/>
    </source>
</evidence>
<keyword evidence="16" id="KW-1185">Reference proteome</keyword>
<dbReference type="InterPro" id="IPR016488">
    <property type="entry name" value="NADH_Ub_cplx-1_asu_su-6"/>
</dbReference>
<accession>A0A1W0WSD8</accession>
<dbReference type="Proteomes" id="UP000192578">
    <property type="component" value="Unassembled WGS sequence"/>
</dbReference>
<evidence type="ECO:0000256" key="2">
    <source>
        <dbReference type="ARBA" id="ARBA00009508"/>
    </source>
</evidence>
<evidence type="ECO:0000256" key="9">
    <source>
        <dbReference type="ARBA" id="ARBA00023128"/>
    </source>
</evidence>
<dbReference type="InterPro" id="IPR045299">
    <property type="entry name" value="Complex1_LYR_NDUFA6_LYRM6"/>
</dbReference>
<dbReference type="InterPro" id="IPR008011">
    <property type="entry name" value="Complex1_LYR_dom"/>
</dbReference>
<proteinExistence type="inferred from homology"/>
<comment type="caution">
    <text evidence="15">The sequence shown here is derived from an EMBL/GenBank/DDBJ whole genome shotgun (WGS) entry which is preliminary data.</text>
</comment>
<evidence type="ECO:0000256" key="13">
    <source>
        <dbReference type="ARBA" id="ARBA00046116"/>
    </source>
</evidence>
<dbReference type="GO" id="GO:0006979">
    <property type="term" value="P:response to oxidative stress"/>
    <property type="evidence" value="ECO:0007669"/>
    <property type="project" value="TreeGrafter"/>
</dbReference>
<comment type="subunit">
    <text evidence="3">Mammalian complex I is composed of 45 different subunits.</text>
</comment>
<dbReference type="PANTHER" id="PTHR12964:SF0">
    <property type="entry name" value="NADH DEHYDROGENASE [UBIQUINONE] 1 ALPHA SUBCOMPLEX SUBUNIT 6"/>
    <property type="match status" value="1"/>
</dbReference>
<evidence type="ECO:0000256" key="10">
    <source>
        <dbReference type="ARBA" id="ARBA00023136"/>
    </source>
</evidence>
<protein>
    <recommendedName>
        <fullName evidence="4">NADH dehydrogenase [ubiquinone] 1 alpha subcomplex subunit 6</fullName>
    </recommendedName>
    <alternativeName>
        <fullName evidence="11">Complex I-B14</fullName>
    </alternativeName>
    <alternativeName>
        <fullName evidence="12">NADH-ubiquinone oxidoreductase B14 subunit</fullName>
    </alternativeName>
</protein>
<comment type="function">
    <text evidence="13">Accessory subunit of the mitochondrial membrane respiratory chain NADH dehydrogenase (Complex I), that is believed to be not involved in catalysis. Required for proper complex I assembly. Complex I functions in the transfer of electrons from NADH to the respiratory chain. The immediate electron acceptor for the enzyme is believed to be ubiquinone.</text>
</comment>
<evidence type="ECO:0000256" key="11">
    <source>
        <dbReference type="ARBA" id="ARBA00030213"/>
    </source>
</evidence>
<comment type="subcellular location">
    <subcellularLocation>
        <location evidence="1">Mitochondrion inner membrane</location>
        <topology evidence="1">Peripheral membrane protein</topology>
        <orientation evidence="1">Matrix side</orientation>
    </subcellularLocation>
</comment>
<dbReference type="OrthoDB" id="14535at2759"/>
<dbReference type="GO" id="GO:0045271">
    <property type="term" value="C:respiratory chain complex I"/>
    <property type="evidence" value="ECO:0007669"/>
    <property type="project" value="InterPro"/>
</dbReference>
<sequence>MSSLASASGLAPRVAGTMIRREVTPLLSSSKREVRLRVLNLYRSWYRQIPHILMDYDVPVDQDKCRAKLKEIFMANRDVKDIRAIDMLVAKGQMELRETIEVWKQKTHFMAFFRDSVQVKKTDFMSKFLDQ</sequence>
<dbReference type="CDD" id="cd20266">
    <property type="entry name" value="Complex1_LYR_NDUFA6_LYRM6"/>
    <property type="match status" value="1"/>
</dbReference>
<keyword evidence="8" id="KW-0249">Electron transport</keyword>
<evidence type="ECO:0000256" key="4">
    <source>
        <dbReference type="ARBA" id="ARBA00016386"/>
    </source>
</evidence>
<evidence type="ECO:0000313" key="16">
    <source>
        <dbReference type="Proteomes" id="UP000192578"/>
    </source>
</evidence>
<reference evidence="16" key="1">
    <citation type="submission" date="2017-01" db="EMBL/GenBank/DDBJ databases">
        <title>Comparative genomics of anhydrobiosis in the tardigrade Hypsibius dujardini.</title>
        <authorList>
            <person name="Yoshida Y."/>
            <person name="Koutsovoulos G."/>
            <person name="Laetsch D."/>
            <person name="Stevens L."/>
            <person name="Kumar S."/>
            <person name="Horikawa D."/>
            <person name="Ishino K."/>
            <person name="Komine S."/>
            <person name="Tomita M."/>
            <person name="Blaxter M."/>
            <person name="Arakawa K."/>
        </authorList>
    </citation>
    <scope>NUCLEOTIDE SEQUENCE [LARGE SCALE GENOMIC DNA]</scope>
    <source>
        <strain evidence="16">Z151</strain>
    </source>
</reference>
<gene>
    <name evidence="15" type="ORF">BV898_07834</name>
</gene>
<keyword evidence="5" id="KW-0813">Transport</keyword>